<sequence length="327" mass="34904">MAFRLERSSRMPSARGLGLAFAALALSACATQQPAWLQSDVEPVCADYRATSCIATASADYLSQASPEEVLQMPGGLELYAHTSLAVQELDLRNSSDQPDALAEIESFARLASATSSTDGLPAERECMLNSVRMRLWSGHAVDSDRMRLMAELSECNLPAFIRIEVSNLYPLLELGDYERASALAYRLLSLSKGGDVHALTVATIAGAYACSGLVADASELLASEVSSIESLADGDRQMIQTVIEACTSGYPSNSSFMAISDPKARLEAHLVITGLTGGNTSLGRGAAQLASMDTLKFLAKRSSQSVATYGYIELLGAMQRIQNRDQ</sequence>
<protein>
    <submittedName>
        <fullName evidence="1">Uncharacterized protein</fullName>
    </submittedName>
</protein>
<gene>
    <name evidence="1" type="ORF">LCGC14_0169970</name>
</gene>
<dbReference type="PROSITE" id="PS51257">
    <property type="entry name" value="PROKAR_LIPOPROTEIN"/>
    <property type="match status" value="1"/>
</dbReference>
<reference evidence="1" key="1">
    <citation type="journal article" date="2015" name="Nature">
        <title>Complex archaea that bridge the gap between prokaryotes and eukaryotes.</title>
        <authorList>
            <person name="Spang A."/>
            <person name="Saw J.H."/>
            <person name="Jorgensen S.L."/>
            <person name="Zaremba-Niedzwiedzka K."/>
            <person name="Martijn J."/>
            <person name="Lind A.E."/>
            <person name="van Eijk R."/>
            <person name="Schleper C."/>
            <person name="Guy L."/>
            <person name="Ettema T.J."/>
        </authorList>
    </citation>
    <scope>NUCLEOTIDE SEQUENCE</scope>
</reference>
<evidence type="ECO:0000313" key="1">
    <source>
        <dbReference type="EMBL" id="KKN96068.1"/>
    </source>
</evidence>
<comment type="caution">
    <text evidence="1">The sequence shown here is derived from an EMBL/GenBank/DDBJ whole genome shotgun (WGS) entry which is preliminary data.</text>
</comment>
<dbReference type="AlphaFoldDB" id="A0A0F9XUP4"/>
<dbReference type="EMBL" id="LAZR01000066">
    <property type="protein sequence ID" value="KKN96068.1"/>
    <property type="molecule type" value="Genomic_DNA"/>
</dbReference>
<accession>A0A0F9XUP4</accession>
<organism evidence="1">
    <name type="scientific">marine sediment metagenome</name>
    <dbReference type="NCBI Taxonomy" id="412755"/>
    <lineage>
        <taxon>unclassified sequences</taxon>
        <taxon>metagenomes</taxon>
        <taxon>ecological metagenomes</taxon>
    </lineage>
</organism>
<name>A0A0F9XUP4_9ZZZZ</name>
<proteinExistence type="predicted"/>